<accession>W2JX36</accession>
<sequence>MFSEWTVLVRHIVAGVTRATQQSICRPTTQEEHTQKNSDLNVQ</sequence>
<dbReference type="EMBL" id="KI683928">
    <property type="protein sequence ID" value="ETK97007.1"/>
    <property type="molecule type" value="Genomic_DNA"/>
</dbReference>
<reference evidence="2" key="1">
    <citation type="submission" date="2013-11" db="EMBL/GenBank/DDBJ databases">
        <title>The Genome Sequence of Phytophthora parasitica CJ02B3.</title>
        <authorList>
            <consortium name="The Broad Institute Genomics Platform"/>
            <person name="Russ C."/>
            <person name="Tyler B."/>
            <person name="Panabieres F."/>
            <person name="Shan W."/>
            <person name="Tripathy S."/>
            <person name="Grunwald N."/>
            <person name="Machado M."/>
            <person name="Johnson C.S."/>
            <person name="Arredondo F."/>
            <person name="Hong C."/>
            <person name="Coffey M."/>
            <person name="Young S.K."/>
            <person name="Zeng Q."/>
            <person name="Gargeya S."/>
            <person name="Fitzgerald M."/>
            <person name="Abouelleil A."/>
            <person name="Alvarado L."/>
            <person name="Chapman S.B."/>
            <person name="Gainer-Dewar J."/>
            <person name="Goldberg J."/>
            <person name="Griggs A."/>
            <person name="Gujja S."/>
            <person name="Hansen M."/>
            <person name="Howarth C."/>
            <person name="Imamovic A."/>
            <person name="Ireland A."/>
            <person name="Larimer J."/>
            <person name="McCowan C."/>
            <person name="Murphy C."/>
            <person name="Pearson M."/>
            <person name="Poon T.W."/>
            <person name="Priest M."/>
            <person name="Roberts A."/>
            <person name="Saif S."/>
            <person name="Shea T."/>
            <person name="Sykes S."/>
            <person name="Wortman J."/>
            <person name="Nusbaum C."/>
            <person name="Birren B."/>
        </authorList>
    </citation>
    <scope>NUCLEOTIDE SEQUENCE [LARGE SCALE GENOMIC DNA]</scope>
    <source>
        <strain evidence="2">CJ02B3</strain>
    </source>
</reference>
<evidence type="ECO:0000313" key="2">
    <source>
        <dbReference type="EMBL" id="ETK97007.1"/>
    </source>
</evidence>
<reference evidence="3 4" key="2">
    <citation type="submission" date="2013-11" db="EMBL/GenBank/DDBJ databases">
        <title>The Genome Sequence of Phytophthora parasitica CJ05E6.</title>
        <authorList>
            <consortium name="The Broad Institute Genomics Platform"/>
            <person name="Russ C."/>
            <person name="Tyler B."/>
            <person name="Panabieres F."/>
            <person name="Shan W."/>
            <person name="Tripathy S."/>
            <person name="Grunwald N."/>
            <person name="Machado M."/>
            <person name="Johnson C.S."/>
            <person name="Arredondo F."/>
            <person name="Hong C."/>
            <person name="Coffey M."/>
            <person name="Young S.K."/>
            <person name="Zeng Q."/>
            <person name="Gargeya S."/>
            <person name="Fitzgerald M."/>
            <person name="Abouelleil A."/>
            <person name="Alvarado L."/>
            <person name="Chapman S.B."/>
            <person name="Gainer-Dewar J."/>
            <person name="Goldberg J."/>
            <person name="Griggs A."/>
            <person name="Gujja S."/>
            <person name="Hansen M."/>
            <person name="Howarth C."/>
            <person name="Imamovic A."/>
            <person name="Ireland A."/>
            <person name="Larimer J."/>
            <person name="McCowan C."/>
            <person name="Murphy C."/>
            <person name="Pearson M."/>
            <person name="Poon T.W."/>
            <person name="Priest M."/>
            <person name="Roberts A."/>
            <person name="Saif S."/>
            <person name="Shea T."/>
            <person name="Sykes S."/>
            <person name="Wortman J."/>
            <person name="Nusbaum C."/>
            <person name="Birren B."/>
        </authorList>
    </citation>
    <scope>NUCLEOTIDE SEQUENCE [LARGE SCALE GENOMIC DNA]</scope>
    <source>
        <strain evidence="3 4">CJ05E6</strain>
    </source>
</reference>
<proteinExistence type="predicted"/>
<dbReference type="EMBL" id="KI670397">
    <property type="protein sequence ID" value="ETL50357.1"/>
    <property type="molecule type" value="Genomic_DNA"/>
</dbReference>
<evidence type="ECO:0000313" key="4">
    <source>
        <dbReference type="Proteomes" id="UP000053864"/>
    </source>
</evidence>
<organism evidence="3 4">
    <name type="scientific">Phytophthora nicotianae</name>
    <name type="common">Potato buckeye rot agent</name>
    <name type="synonym">Phytophthora parasitica</name>
    <dbReference type="NCBI Taxonomy" id="4792"/>
    <lineage>
        <taxon>Eukaryota</taxon>
        <taxon>Sar</taxon>
        <taxon>Stramenopiles</taxon>
        <taxon>Oomycota</taxon>
        <taxon>Peronosporomycetes</taxon>
        <taxon>Peronosporales</taxon>
        <taxon>Peronosporaceae</taxon>
        <taxon>Phytophthora</taxon>
    </lineage>
</organism>
<feature type="region of interest" description="Disordered" evidence="1">
    <location>
        <begin position="20"/>
        <end position="43"/>
    </location>
</feature>
<name>W2JX36_PHYNI</name>
<gene>
    <name evidence="2" type="ORF">L915_00387</name>
    <name evidence="3" type="ORF">L916_00387</name>
</gene>
<dbReference type="Proteomes" id="UP000053236">
    <property type="component" value="Unassembled WGS sequence"/>
</dbReference>
<protein>
    <submittedName>
        <fullName evidence="3">Uncharacterized protein</fullName>
    </submittedName>
</protein>
<dbReference type="Proteomes" id="UP000053864">
    <property type="component" value="Unassembled WGS sequence"/>
</dbReference>
<evidence type="ECO:0000256" key="1">
    <source>
        <dbReference type="SAM" id="MobiDB-lite"/>
    </source>
</evidence>
<dbReference type="AlphaFoldDB" id="W2JX36"/>
<evidence type="ECO:0000313" key="3">
    <source>
        <dbReference type="EMBL" id="ETL50357.1"/>
    </source>
</evidence>